<sequence>MDFTLDFDEATGRHLFRGELGVYTAHAVQAVWLNLLQAADGICMDLAGVTEIDTAGLQLLLQMKRHAAKSVSFCNASEPVREMARLVNQEALLEQPDAVGEG</sequence>
<protein>
    <submittedName>
        <fullName evidence="2">Anti-sigma factor antagonist</fullName>
    </submittedName>
</protein>
<dbReference type="AlphaFoldDB" id="A0A2K4MPE7"/>
<dbReference type="PANTHER" id="PTHR35849">
    <property type="entry name" value="BLR2341 PROTEIN"/>
    <property type="match status" value="1"/>
</dbReference>
<dbReference type="EMBL" id="PPTF01000032">
    <property type="protein sequence ID" value="POA98879.1"/>
    <property type="molecule type" value="Genomic_DNA"/>
</dbReference>
<evidence type="ECO:0000313" key="2">
    <source>
        <dbReference type="EMBL" id="POA98879.1"/>
    </source>
</evidence>
<evidence type="ECO:0000259" key="1">
    <source>
        <dbReference type="PROSITE" id="PS50801"/>
    </source>
</evidence>
<dbReference type="PANTHER" id="PTHR35849:SF2">
    <property type="entry name" value="BLR2341 PROTEIN"/>
    <property type="match status" value="1"/>
</dbReference>
<gene>
    <name evidence="2" type="ORF">C2134_09440</name>
</gene>
<dbReference type="Proteomes" id="UP000236416">
    <property type="component" value="Unassembled WGS sequence"/>
</dbReference>
<name>A0A2K4MPE7_9NEIS</name>
<reference evidence="2 3" key="1">
    <citation type="submission" date="2018-01" db="EMBL/GenBank/DDBJ databases">
        <title>Genomic Sequence of Chromobacterium MWU13-2610 from wild cranberry bogs within the Cape Cod National Seashore.</title>
        <authorList>
            <person name="O'Hara-Hanley K."/>
            <person name="Soby S."/>
            <person name="Harrison A."/>
        </authorList>
    </citation>
    <scope>NUCLEOTIDE SEQUENCE [LARGE SCALE GENOMIC DNA]</scope>
    <source>
        <strain evidence="2 3">MWU13-2610</strain>
    </source>
</reference>
<accession>A0A2K4MPE7</accession>
<dbReference type="InterPro" id="IPR058548">
    <property type="entry name" value="MlaB-like_STAS"/>
</dbReference>
<dbReference type="Pfam" id="PF13466">
    <property type="entry name" value="STAS_2"/>
    <property type="match status" value="1"/>
</dbReference>
<dbReference type="InterPro" id="IPR052746">
    <property type="entry name" value="MlaB_ABC_Transporter"/>
</dbReference>
<organism evidence="2 3">
    <name type="scientific">Chromobacterium sinusclupearum</name>
    <dbReference type="NCBI Taxonomy" id="2077146"/>
    <lineage>
        <taxon>Bacteria</taxon>
        <taxon>Pseudomonadati</taxon>
        <taxon>Pseudomonadota</taxon>
        <taxon>Betaproteobacteria</taxon>
        <taxon>Neisseriales</taxon>
        <taxon>Chromobacteriaceae</taxon>
        <taxon>Chromobacterium</taxon>
    </lineage>
</organism>
<comment type="caution">
    <text evidence="2">The sequence shown here is derived from an EMBL/GenBank/DDBJ whole genome shotgun (WGS) entry which is preliminary data.</text>
</comment>
<dbReference type="CDD" id="cd07043">
    <property type="entry name" value="STAS_anti-anti-sigma_factors"/>
    <property type="match status" value="1"/>
</dbReference>
<evidence type="ECO:0000313" key="3">
    <source>
        <dbReference type="Proteomes" id="UP000236416"/>
    </source>
</evidence>
<dbReference type="Gene3D" id="3.30.750.24">
    <property type="entry name" value="STAS domain"/>
    <property type="match status" value="1"/>
</dbReference>
<feature type="domain" description="STAS" evidence="1">
    <location>
        <begin position="16"/>
        <end position="102"/>
    </location>
</feature>
<dbReference type="SUPFAM" id="SSF52091">
    <property type="entry name" value="SpoIIaa-like"/>
    <property type="match status" value="1"/>
</dbReference>
<dbReference type="InterPro" id="IPR036513">
    <property type="entry name" value="STAS_dom_sf"/>
</dbReference>
<dbReference type="PROSITE" id="PS50801">
    <property type="entry name" value="STAS"/>
    <property type="match status" value="1"/>
</dbReference>
<keyword evidence="3" id="KW-1185">Reference proteome</keyword>
<dbReference type="InterPro" id="IPR002645">
    <property type="entry name" value="STAS_dom"/>
</dbReference>
<proteinExistence type="predicted"/>